<dbReference type="EMBL" id="JAVDUU010000002">
    <property type="protein sequence ID" value="MDR6941791.1"/>
    <property type="molecule type" value="Genomic_DNA"/>
</dbReference>
<keyword evidence="7" id="KW-0732">Signal</keyword>
<keyword evidence="3 5" id="KW-0697">Rotamase</keyword>
<sequence length="153" mass="16286">MRTYILLLTAIVILFASCTNEAPFDAAKQVRLDDSTIRAYLAANPAIKAVKDTSGLYYQIINPGKGANPTQESTVTVNYAGKLLNGNTFDSGKGFTSPLMGLITGWQVGIPHVKPGGRILLLIPSAMGYANNQAGSIPPNSVLLFDIDLIGFK</sequence>
<evidence type="ECO:0000256" key="7">
    <source>
        <dbReference type="SAM" id="SignalP"/>
    </source>
</evidence>
<keyword evidence="10" id="KW-1185">Reference proteome</keyword>
<comment type="caution">
    <text evidence="9">The sequence shown here is derived from an EMBL/GenBank/DDBJ whole genome shotgun (WGS) entry which is preliminary data.</text>
</comment>
<dbReference type="EC" id="5.2.1.8" evidence="6"/>
<dbReference type="Pfam" id="PF00254">
    <property type="entry name" value="FKBP_C"/>
    <property type="match status" value="1"/>
</dbReference>
<comment type="similarity">
    <text evidence="2 6">Belongs to the FKBP-type PPIase family.</text>
</comment>
<feature type="chain" id="PRO_5047414930" description="Peptidyl-prolyl cis-trans isomerase" evidence="7">
    <location>
        <begin position="22"/>
        <end position="153"/>
    </location>
</feature>
<proteinExistence type="inferred from homology"/>
<evidence type="ECO:0000256" key="3">
    <source>
        <dbReference type="ARBA" id="ARBA00023110"/>
    </source>
</evidence>
<dbReference type="PROSITE" id="PS50059">
    <property type="entry name" value="FKBP_PPIASE"/>
    <property type="match status" value="1"/>
</dbReference>
<evidence type="ECO:0000313" key="9">
    <source>
        <dbReference type="EMBL" id="MDR6941791.1"/>
    </source>
</evidence>
<comment type="catalytic activity">
    <reaction evidence="1 5 6">
        <text>[protein]-peptidylproline (omega=180) = [protein]-peptidylproline (omega=0)</text>
        <dbReference type="Rhea" id="RHEA:16237"/>
        <dbReference type="Rhea" id="RHEA-COMP:10747"/>
        <dbReference type="Rhea" id="RHEA-COMP:10748"/>
        <dbReference type="ChEBI" id="CHEBI:83833"/>
        <dbReference type="ChEBI" id="CHEBI:83834"/>
        <dbReference type="EC" id="5.2.1.8"/>
    </reaction>
</comment>
<dbReference type="PROSITE" id="PS51257">
    <property type="entry name" value="PROKAR_LIPOPROTEIN"/>
    <property type="match status" value="1"/>
</dbReference>
<feature type="signal peptide" evidence="7">
    <location>
        <begin position="1"/>
        <end position="21"/>
    </location>
</feature>
<protein>
    <recommendedName>
        <fullName evidence="6">Peptidyl-prolyl cis-trans isomerase</fullName>
        <ecNumber evidence="6">5.2.1.8</ecNumber>
    </recommendedName>
</protein>
<dbReference type="Proteomes" id="UP001247620">
    <property type="component" value="Unassembled WGS sequence"/>
</dbReference>
<dbReference type="PANTHER" id="PTHR43811:SF19">
    <property type="entry name" value="39 KDA FK506-BINDING NUCLEAR PROTEIN"/>
    <property type="match status" value="1"/>
</dbReference>
<evidence type="ECO:0000256" key="5">
    <source>
        <dbReference type="PROSITE-ProRule" id="PRU00277"/>
    </source>
</evidence>
<evidence type="ECO:0000256" key="6">
    <source>
        <dbReference type="RuleBase" id="RU003915"/>
    </source>
</evidence>
<dbReference type="SUPFAM" id="SSF54534">
    <property type="entry name" value="FKBP-like"/>
    <property type="match status" value="1"/>
</dbReference>
<dbReference type="PANTHER" id="PTHR43811">
    <property type="entry name" value="FKBP-TYPE PEPTIDYL-PROLYL CIS-TRANS ISOMERASE FKPA"/>
    <property type="match status" value="1"/>
</dbReference>
<gene>
    <name evidence="9" type="ORF">J2W55_001633</name>
</gene>
<accession>A0ABU1TA99</accession>
<evidence type="ECO:0000256" key="1">
    <source>
        <dbReference type="ARBA" id="ARBA00000971"/>
    </source>
</evidence>
<evidence type="ECO:0000256" key="4">
    <source>
        <dbReference type="ARBA" id="ARBA00023235"/>
    </source>
</evidence>
<organism evidence="9 10">
    <name type="scientific">Mucilaginibacter pocheonensis</name>
    <dbReference type="NCBI Taxonomy" id="398050"/>
    <lineage>
        <taxon>Bacteria</taxon>
        <taxon>Pseudomonadati</taxon>
        <taxon>Bacteroidota</taxon>
        <taxon>Sphingobacteriia</taxon>
        <taxon>Sphingobacteriales</taxon>
        <taxon>Sphingobacteriaceae</taxon>
        <taxon>Mucilaginibacter</taxon>
    </lineage>
</organism>
<keyword evidence="4 5" id="KW-0413">Isomerase</keyword>
<reference evidence="9 10" key="1">
    <citation type="submission" date="2023-07" db="EMBL/GenBank/DDBJ databases">
        <title>Sorghum-associated microbial communities from plants grown in Nebraska, USA.</title>
        <authorList>
            <person name="Schachtman D."/>
        </authorList>
    </citation>
    <scope>NUCLEOTIDE SEQUENCE [LARGE SCALE GENOMIC DNA]</scope>
    <source>
        <strain evidence="9 10">3262</strain>
    </source>
</reference>
<dbReference type="InterPro" id="IPR046357">
    <property type="entry name" value="PPIase_dom_sf"/>
</dbReference>
<dbReference type="GO" id="GO:0003755">
    <property type="term" value="F:peptidyl-prolyl cis-trans isomerase activity"/>
    <property type="evidence" value="ECO:0007669"/>
    <property type="project" value="UniProtKB-EC"/>
</dbReference>
<dbReference type="InterPro" id="IPR001179">
    <property type="entry name" value="PPIase_FKBP_dom"/>
</dbReference>
<evidence type="ECO:0000256" key="2">
    <source>
        <dbReference type="ARBA" id="ARBA00006577"/>
    </source>
</evidence>
<name>A0ABU1TA99_9SPHI</name>
<dbReference type="RefSeq" id="WP_310094005.1">
    <property type="nucleotide sequence ID" value="NZ_JAVDUU010000002.1"/>
</dbReference>
<evidence type="ECO:0000259" key="8">
    <source>
        <dbReference type="PROSITE" id="PS50059"/>
    </source>
</evidence>
<feature type="domain" description="PPIase FKBP-type" evidence="8">
    <location>
        <begin position="72"/>
        <end position="153"/>
    </location>
</feature>
<evidence type="ECO:0000313" key="10">
    <source>
        <dbReference type="Proteomes" id="UP001247620"/>
    </source>
</evidence>
<dbReference type="Gene3D" id="3.10.50.40">
    <property type="match status" value="1"/>
</dbReference>